<keyword evidence="1" id="KW-0479">Metal-binding</keyword>
<organism evidence="7 8">
    <name type="scientific">Zingiber officinale</name>
    <name type="common">Ginger</name>
    <name type="synonym">Amomum zingiber</name>
    <dbReference type="NCBI Taxonomy" id="94328"/>
    <lineage>
        <taxon>Eukaryota</taxon>
        <taxon>Viridiplantae</taxon>
        <taxon>Streptophyta</taxon>
        <taxon>Embryophyta</taxon>
        <taxon>Tracheophyta</taxon>
        <taxon>Spermatophyta</taxon>
        <taxon>Magnoliopsida</taxon>
        <taxon>Liliopsida</taxon>
        <taxon>Zingiberales</taxon>
        <taxon>Zingiberaceae</taxon>
        <taxon>Zingiber</taxon>
    </lineage>
</organism>
<dbReference type="PANTHER" id="PTHR42647">
    <property type="entry name" value="SBP (S-RIBONUCLEASE BINDING PROTEIN) FAMILY PROTEIN"/>
    <property type="match status" value="1"/>
</dbReference>
<evidence type="ECO:0000313" key="8">
    <source>
        <dbReference type="Proteomes" id="UP000734854"/>
    </source>
</evidence>
<dbReference type="Pfam" id="PF13920">
    <property type="entry name" value="zf-C3HC4_3"/>
    <property type="match status" value="1"/>
</dbReference>
<evidence type="ECO:0000313" key="7">
    <source>
        <dbReference type="EMBL" id="KAG6475292.1"/>
    </source>
</evidence>
<feature type="domain" description="RING-type" evidence="6">
    <location>
        <begin position="351"/>
        <end position="385"/>
    </location>
</feature>
<dbReference type="AlphaFoldDB" id="A0A8J5KGE6"/>
<keyword evidence="8" id="KW-1185">Reference proteome</keyword>
<keyword evidence="3" id="KW-0862">Zinc</keyword>
<protein>
    <recommendedName>
        <fullName evidence="6">RING-type domain-containing protein</fullName>
    </recommendedName>
</protein>
<dbReference type="EMBL" id="JACMSC010000018">
    <property type="protein sequence ID" value="KAG6475292.1"/>
    <property type="molecule type" value="Genomic_DNA"/>
</dbReference>
<evidence type="ECO:0000259" key="6">
    <source>
        <dbReference type="PROSITE" id="PS50089"/>
    </source>
</evidence>
<proteinExistence type="predicted"/>
<dbReference type="GO" id="GO:0008270">
    <property type="term" value="F:zinc ion binding"/>
    <property type="evidence" value="ECO:0007669"/>
    <property type="project" value="UniProtKB-KW"/>
</dbReference>
<comment type="caution">
    <text evidence="7">The sequence shown here is derived from an EMBL/GenBank/DDBJ whole genome shotgun (WGS) entry which is preliminary data.</text>
</comment>
<evidence type="ECO:0000256" key="1">
    <source>
        <dbReference type="ARBA" id="ARBA00022723"/>
    </source>
</evidence>
<dbReference type="Proteomes" id="UP000734854">
    <property type="component" value="Unassembled WGS sequence"/>
</dbReference>
<dbReference type="InterPro" id="IPR013083">
    <property type="entry name" value="Znf_RING/FYVE/PHD"/>
</dbReference>
<accession>A0A8J5KGE6</accession>
<evidence type="ECO:0000256" key="4">
    <source>
        <dbReference type="PROSITE-ProRule" id="PRU00175"/>
    </source>
</evidence>
<keyword evidence="5" id="KW-0175">Coiled coil</keyword>
<dbReference type="PANTHER" id="PTHR42647:SF72">
    <property type="entry name" value="EF-HAND CALCIUM-BINDING DOMAIN-CONTAINING PROTEIN 4A"/>
    <property type="match status" value="1"/>
</dbReference>
<dbReference type="CDD" id="cd16649">
    <property type="entry name" value="mRING-HC-C3HC5_CGRF1-like"/>
    <property type="match status" value="1"/>
</dbReference>
<name>A0A8J5KGE6_ZINOF</name>
<dbReference type="InterPro" id="IPR001841">
    <property type="entry name" value="Znf_RING"/>
</dbReference>
<dbReference type="Gene3D" id="3.30.40.10">
    <property type="entry name" value="Zinc/RING finger domain, C3HC4 (zinc finger)"/>
    <property type="match status" value="1"/>
</dbReference>
<sequence>MTDADAFAVGASHWARGELEKVIKVSRTPSISCALFVGTKTVSRWTAGSFRSVGDGSGSHGFRLRFRVSSMPTGMDELQIVNQDAGNLLQLGSNLGSEGGKLLMQQQARQIVLNPTMLSDRKSELTCNESHPGRRARVESVALPCHNQITATHPFTYIGAPPKGAGVGVHELLVQSRLQESCGVSTSGRHALTPQPVSSTVHDLVSLLYQQNLEVDSLVRLQNERLRCELEEMCNRHYRAFLSVCGQQAAKQLMEKETGLQSALLRNVELEEKIRLMSAENQLWFNMAKNNEAIVSNLRTTLEQALQERVANRETNVVSCDLGAEDAQSCCYEADNAAAAPAVESRRAKACKVCCEKDVCMLLLPCRHLCLCKVCESVAVACPVCGAIKNSRLQVFMC</sequence>
<evidence type="ECO:0000256" key="5">
    <source>
        <dbReference type="SAM" id="Coils"/>
    </source>
</evidence>
<dbReference type="PROSITE" id="PS50089">
    <property type="entry name" value="ZF_RING_2"/>
    <property type="match status" value="1"/>
</dbReference>
<reference evidence="7 8" key="1">
    <citation type="submission" date="2020-08" db="EMBL/GenBank/DDBJ databases">
        <title>Plant Genome Project.</title>
        <authorList>
            <person name="Zhang R.-G."/>
        </authorList>
    </citation>
    <scope>NUCLEOTIDE SEQUENCE [LARGE SCALE GENOMIC DNA]</scope>
    <source>
        <tissue evidence="7">Rhizome</tissue>
    </source>
</reference>
<evidence type="ECO:0000256" key="2">
    <source>
        <dbReference type="ARBA" id="ARBA00022771"/>
    </source>
</evidence>
<feature type="coiled-coil region" evidence="5">
    <location>
        <begin position="260"/>
        <end position="308"/>
    </location>
</feature>
<dbReference type="GO" id="GO:0004842">
    <property type="term" value="F:ubiquitin-protein transferase activity"/>
    <property type="evidence" value="ECO:0007669"/>
    <property type="project" value="TreeGrafter"/>
</dbReference>
<evidence type="ECO:0000256" key="3">
    <source>
        <dbReference type="ARBA" id="ARBA00022833"/>
    </source>
</evidence>
<keyword evidence="2 4" id="KW-0863">Zinc-finger</keyword>
<gene>
    <name evidence="7" type="ORF">ZIOFF_064510</name>
</gene>